<protein>
    <submittedName>
        <fullName evidence="1">Uncharacterized protein</fullName>
    </submittedName>
</protein>
<evidence type="ECO:0000313" key="2">
    <source>
        <dbReference type="Proteomes" id="UP001642487"/>
    </source>
</evidence>
<sequence>MPNKVKSLVNFELLTRIQRLKFEGPRREVSRLEVKKLGKELACRWVLNTTRLPLAHQPHTLHIARPSCVQAASI</sequence>
<organism evidence="1 2">
    <name type="scientific">Citrullus colocynthis</name>
    <name type="common">colocynth</name>
    <dbReference type="NCBI Taxonomy" id="252529"/>
    <lineage>
        <taxon>Eukaryota</taxon>
        <taxon>Viridiplantae</taxon>
        <taxon>Streptophyta</taxon>
        <taxon>Embryophyta</taxon>
        <taxon>Tracheophyta</taxon>
        <taxon>Spermatophyta</taxon>
        <taxon>Magnoliopsida</taxon>
        <taxon>eudicotyledons</taxon>
        <taxon>Gunneridae</taxon>
        <taxon>Pentapetalae</taxon>
        <taxon>rosids</taxon>
        <taxon>fabids</taxon>
        <taxon>Cucurbitales</taxon>
        <taxon>Cucurbitaceae</taxon>
        <taxon>Benincaseae</taxon>
        <taxon>Citrullus</taxon>
    </lineage>
</organism>
<gene>
    <name evidence="1" type="ORF">CITCOLO1_LOCUS11805</name>
</gene>
<dbReference type="Proteomes" id="UP001642487">
    <property type="component" value="Chromosome 4"/>
</dbReference>
<keyword evidence="2" id="KW-1185">Reference proteome</keyword>
<proteinExistence type="predicted"/>
<accession>A0ABP0YH43</accession>
<dbReference type="EMBL" id="OZ021738">
    <property type="protein sequence ID" value="CAK9319787.1"/>
    <property type="molecule type" value="Genomic_DNA"/>
</dbReference>
<evidence type="ECO:0000313" key="1">
    <source>
        <dbReference type="EMBL" id="CAK9319787.1"/>
    </source>
</evidence>
<name>A0ABP0YH43_9ROSI</name>
<reference evidence="1 2" key="1">
    <citation type="submission" date="2024-03" db="EMBL/GenBank/DDBJ databases">
        <authorList>
            <person name="Gkanogiannis A."/>
            <person name="Becerra Lopez-Lavalle L."/>
        </authorList>
    </citation>
    <scope>NUCLEOTIDE SEQUENCE [LARGE SCALE GENOMIC DNA]</scope>
</reference>